<name>A0ACB7THI5_HYAAI</name>
<gene>
    <name evidence="1" type="ORF">HPB50_013239</name>
</gene>
<protein>
    <submittedName>
        <fullName evidence="1">Uncharacterized protein</fullName>
    </submittedName>
</protein>
<evidence type="ECO:0000313" key="2">
    <source>
        <dbReference type="Proteomes" id="UP000821845"/>
    </source>
</evidence>
<keyword evidence="2" id="KW-1185">Reference proteome</keyword>
<accession>A0ACB7THI5</accession>
<dbReference type="Proteomes" id="UP000821845">
    <property type="component" value="Chromosome 1"/>
</dbReference>
<comment type="caution">
    <text evidence="1">The sequence shown here is derived from an EMBL/GenBank/DDBJ whole genome shotgun (WGS) entry which is preliminary data.</text>
</comment>
<proteinExistence type="predicted"/>
<organism evidence="1 2">
    <name type="scientific">Hyalomma asiaticum</name>
    <name type="common">Tick</name>
    <dbReference type="NCBI Taxonomy" id="266040"/>
    <lineage>
        <taxon>Eukaryota</taxon>
        <taxon>Metazoa</taxon>
        <taxon>Ecdysozoa</taxon>
        <taxon>Arthropoda</taxon>
        <taxon>Chelicerata</taxon>
        <taxon>Arachnida</taxon>
        <taxon>Acari</taxon>
        <taxon>Parasitiformes</taxon>
        <taxon>Ixodida</taxon>
        <taxon>Ixodoidea</taxon>
        <taxon>Ixodidae</taxon>
        <taxon>Hyalomminae</taxon>
        <taxon>Hyalomma</taxon>
    </lineage>
</organism>
<sequence length="82" mass="9184">MERREEEKISVLNAMHMIVSSWSAVSQRTITNSFKHCGFMQETTSIAGNFMPSMEEDGSSINDNDFKSLNPASTQLQPSLNL</sequence>
<evidence type="ECO:0000313" key="1">
    <source>
        <dbReference type="EMBL" id="KAH6946405.1"/>
    </source>
</evidence>
<dbReference type="EMBL" id="CM023481">
    <property type="protein sequence ID" value="KAH6946405.1"/>
    <property type="molecule type" value="Genomic_DNA"/>
</dbReference>
<reference evidence="1" key="1">
    <citation type="submission" date="2020-05" db="EMBL/GenBank/DDBJ databases">
        <title>Large-scale comparative analyses of tick genomes elucidate their genetic diversity and vector capacities.</title>
        <authorList>
            <person name="Jia N."/>
            <person name="Wang J."/>
            <person name="Shi W."/>
            <person name="Du L."/>
            <person name="Sun Y."/>
            <person name="Zhan W."/>
            <person name="Jiang J."/>
            <person name="Wang Q."/>
            <person name="Zhang B."/>
            <person name="Ji P."/>
            <person name="Sakyi L.B."/>
            <person name="Cui X."/>
            <person name="Yuan T."/>
            <person name="Jiang B."/>
            <person name="Yang W."/>
            <person name="Lam T.T.-Y."/>
            <person name="Chang Q."/>
            <person name="Ding S."/>
            <person name="Wang X."/>
            <person name="Zhu J."/>
            <person name="Ruan X."/>
            <person name="Zhao L."/>
            <person name="Wei J."/>
            <person name="Que T."/>
            <person name="Du C."/>
            <person name="Cheng J."/>
            <person name="Dai P."/>
            <person name="Han X."/>
            <person name="Huang E."/>
            <person name="Gao Y."/>
            <person name="Liu J."/>
            <person name="Shao H."/>
            <person name="Ye R."/>
            <person name="Li L."/>
            <person name="Wei W."/>
            <person name="Wang X."/>
            <person name="Wang C."/>
            <person name="Yang T."/>
            <person name="Huo Q."/>
            <person name="Li W."/>
            <person name="Guo W."/>
            <person name="Chen H."/>
            <person name="Zhou L."/>
            <person name="Ni X."/>
            <person name="Tian J."/>
            <person name="Zhou Y."/>
            <person name="Sheng Y."/>
            <person name="Liu T."/>
            <person name="Pan Y."/>
            <person name="Xia L."/>
            <person name="Li J."/>
            <person name="Zhao F."/>
            <person name="Cao W."/>
        </authorList>
    </citation>
    <scope>NUCLEOTIDE SEQUENCE</scope>
    <source>
        <strain evidence="1">Hyas-2018</strain>
    </source>
</reference>